<evidence type="ECO:0000256" key="6">
    <source>
        <dbReference type="SAM" id="Phobius"/>
    </source>
</evidence>
<evidence type="ECO:0000256" key="2">
    <source>
        <dbReference type="ARBA" id="ARBA00022475"/>
    </source>
</evidence>
<keyword evidence="4 6" id="KW-1133">Transmembrane helix</keyword>
<comment type="subcellular location">
    <subcellularLocation>
        <location evidence="1">Cell membrane</location>
        <topology evidence="1">Multi-pass membrane protein</topology>
    </subcellularLocation>
</comment>
<dbReference type="Proteomes" id="UP001235840">
    <property type="component" value="Unassembled WGS sequence"/>
</dbReference>
<proteinExistence type="predicted"/>
<keyword evidence="8" id="KW-1185">Reference proteome</keyword>
<sequence length="96" mass="10739">MSQAKAKSRREMTTIIWAFVLSLIITAIAFVAVGLGMIQERISLFLFLVLLAILQVAVQLFYFMHLKDRGHRFPLLFAGSAVFVAVVLVAGIVIWM</sequence>
<keyword evidence="2" id="KW-1003">Cell membrane</keyword>
<reference evidence="7 8" key="1">
    <citation type="submission" date="2023-07" db="EMBL/GenBank/DDBJ databases">
        <title>Genomic Encyclopedia of Type Strains, Phase IV (KMG-IV): sequencing the most valuable type-strain genomes for metagenomic binning, comparative biology and taxonomic classification.</title>
        <authorList>
            <person name="Goeker M."/>
        </authorList>
    </citation>
    <scope>NUCLEOTIDE SEQUENCE [LARGE SCALE GENOMIC DNA]</scope>
    <source>
        <strain evidence="7 8">DSM 12751</strain>
    </source>
</reference>
<dbReference type="RefSeq" id="WP_307390988.1">
    <property type="nucleotide sequence ID" value="NZ_BAAADK010000018.1"/>
</dbReference>
<evidence type="ECO:0000256" key="5">
    <source>
        <dbReference type="ARBA" id="ARBA00023136"/>
    </source>
</evidence>
<dbReference type="EMBL" id="JAUSTY010000002">
    <property type="protein sequence ID" value="MDQ0164815.1"/>
    <property type="molecule type" value="Genomic_DNA"/>
</dbReference>
<accession>A0ABT9VV03</accession>
<feature type="transmembrane region" description="Helical" evidence="6">
    <location>
        <begin position="12"/>
        <end position="38"/>
    </location>
</feature>
<comment type="caution">
    <text evidence="7">The sequence shown here is derived from an EMBL/GenBank/DDBJ whole genome shotgun (WGS) entry which is preliminary data.</text>
</comment>
<dbReference type="Pfam" id="PF03626">
    <property type="entry name" value="COX4_pro"/>
    <property type="match status" value="1"/>
</dbReference>
<evidence type="ECO:0000256" key="3">
    <source>
        <dbReference type="ARBA" id="ARBA00022692"/>
    </source>
</evidence>
<evidence type="ECO:0000256" key="1">
    <source>
        <dbReference type="ARBA" id="ARBA00004651"/>
    </source>
</evidence>
<gene>
    <name evidence="7" type="ORF">J2S11_000715</name>
</gene>
<keyword evidence="3 6" id="KW-0812">Transmembrane</keyword>
<feature type="transmembrane region" description="Helical" evidence="6">
    <location>
        <begin position="75"/>
        <end position="95"/>
    </location>
</feature>
<dbReference type="InterPro" id="IPR005171">
    <property type="entry name" value="Cyt_c_oxidase_su4_prok"/>
</dbReference>
<name>A0ABT9VV03_9BACI</name>
<feature type="transmembrane region" description="Helical" evidence="6">
    <location>
        <begin position="44"/>
        <end position="63"/>
    </location>
</feature>
<organism evidence="7 8">
    <name type="scientific">Caldalkalibacillus horti</name>
    <dbReference type="NCBI Taxonomy" id="77523"/>
    <lineage>
        <taxon>Bacteria</taxon>
        <taxon>Bacillati</taxon>
        <taxon>Bacillota</taxon>
        <taxon>Bacilli</taxon>
        <taxon>Bacillales</taxon>
        <taxon>Bacillaceae</taxon>
        <taxon>Caldalkalibacillus</taxon>
    </lineage>
</organism>
<evidence type="ECO:0000313" key="8">
    <source>
        <dbReference type="Proteomes" id="UP001235840"/>
    </source>
</evidence>
<evidence type="ECO:0000256" key="4">
    <source>
        <dbReference type="ARBA" id="ARBA00022989"/>
    </source>
</evidence>
<keyword evidence="5 6" id="KW-0472">Membrane</keyword>
<protein>
    <submittedName>
        <fullName evidence="7">Cytochrome c oxidase subunit 4</fullName>
    </submittedName>
</protein>
<evidence type="ECO:0000313" key="7">
    <source>
        <dbReference type="EMBL" id="MDQ0164815.1"/>
    </source>
</evidence>